<dbReference type="PRINTS" id="PR00702">
    <property type="entry name" value="ACRIFLAVINRP"/>
</dbReference>
<feature type="transmembrane region" description="Helical" evidence="1">
    <location>
        <begin position="957"/>
        <end position="978"/>
    </location>
</feature>
<dbReference type="PANTHER" id="PTHR32063:SF14">
    <property type="entry name" value="BLL4319 PROTEIN"/>
    <property type="match status" value="1"/>
</dbReference>
<dbReference type="Gene3D" id="3.30.2090.10">
    <property type="entry name" value="Multidrug efflux transporter AcrB TolC docking domain, DN and DC subdomains"/>
    <property type="match status" value="2"/>
</dbReference>
<comment type="caution">
    <text evidence="2">The sequence shown here is derived from an EMBL/GenBank/DDBJ whole genome shotgun (WGS) entry which is preliminary data.</text>
</comment>
<dbReference type="PANTHER" id="PTHR32063">
    <property type="match status" value="1"/>
</dbReference>
<keyword evidence="1" id="KW-0472">Membrane</keyword>
<feature type="transmembrane region" description="Helical" evidence="1">
    <location>
        <begin position="468"/>
        <end position="487"/>
    </location>
</feature>
<feature type="transmembrane region" description="Helical" evidence="1">
    <location>
        <begin position="859"/>
        <end position="879"/>
    </location>
</feature>
<dbReference type="GO" id="GO:0005886">
    <property type="term" value="C:plasma membrane"/>
    <property type="evidence" value="ECO:0007669"/>
    <property type="project" value="TreeGrafter"/>
</dbReference>
<keyword evidence="1" id="KW-1133">Transmembrane helix</keyword>
<feature type="transmembrane region" description="Helical" evidence="1">
    <location>
        <begin position="528"/>
        <end position="547"/>
    </location>
</feature>
<organism evidence="2">
    <name type="scientific">Acidithiobacillus sulfuriphilus</name>
    <dbReference type="NCBI Taxonomy" id="1867749"/>
    <lineage>
        <taxon>Bacteria</taxon>
        <taxon>Pseudomonadati</taxon>
        <taxon>Pseudomonadota</taxon>
        <taxon>Acidithiobacillia</taxon>
        <taxon>Acidithiobacillales</taxon>
        <taxon>Acidithiobacillaceae</taxon>
        <taxon>Acidithiobacillus</taxon>
    </lineage>
</organism>
<dbReference type="SUPFAM" id="SSF82693">
    <property type="entry name" value="Multidrug efflux transporter AcrB pore domain, PN1, PN2, PC1 and PC2 subdomains"/>
    <property type="match status" value="3"/>
</dbReference>
<sequence length="1036" mass="110236">MHFTEPFIRRPVLAISLSLILFFFGLRSLGLMPITEYPPTSNTIITVTTHYFGATPKTVGAFITAPLEKAVGQAPGINYMTATSEDGLSIVTLYMRMGEDPNAALAQVQAKVNSVINQLPKGVMLPVIQEMSGSGANLMYLTFTGKDYNQQQITDYLTRVVQPAIESVPGIGLTGILPPGTGPNGNTYAMRVWLDPEEMAVLGITPAQVSAALQQNNFVAAVGRLRSQYFAVSLSADTALHTVQSFQDLVVATVKGVPIQLKQIAKVALGAQTYNSSVMVDGVPAVNIGLQQAPGSNALQVAHGVEQVMARLQHSMPPGMHGFVLYNGAQFIQSSLHEVLMDIAIALLAVIAVIYLFMGSWRALLVPALAIPIAMVGAGTILHALGYTINLLTLLAMVLAIGLVVDDAIIVVENVHRHIEHGSTPLHAALHSAKELASPILVMATTLAAVFAPLGFIGGLIGHLFAEFAFTIVATVALSLIVALTLAPMVSARILQAGHAGHVAILVDRAFNALRGAYARTLTGSLRFWPVTVTFALLLTAGLYPLMTISKSELAPPANQGIVYVNGVAQPSATLEYMNAYDRYLTRAVFDQIPSRTHSFAVNGVGIGGMLLNNDVMAGVVLDPDRSSAVTTQRVKDQIQQAVGKVPGLKLSAFGLPPLPGAAVGLPVQFVITSTGGDYHALDAVSTTLIAQAKASGLFSFVCKNLKYNNQITEIHIHRKLAASFGFTMADIGSNLETLLGGNYTNYFDMDGLSYRVVPQVPPALRANPSFLQSYYLKTKDGTELPLSTFVSLQSRSAPAFLPQFQQLNAVFIEANPSPGVSLGTALDFLRTHAQKILPPEDQIHYAGVSRQYMHQGSAFAMTFGFALLMVFLLLAAQFESFQDALVVLSAVPVALFGALAPISLGFSSVNIFSEVGMVMLMGLISKQGILIVQFARTLQQEKGLDKQHAVVEAATLRLRPILMTVAAMIAGAIPLLFATGGGAEARFSMGLVIVSGLGFGSLVSLFVIPAFYLWFGKKLSPALRETKEAGADDVA</sequence>
<dbReference type="Gene3D" id="3.30.70.1440">
    <property type="entry name" value="Multidrug efflux transporter AcrB pore domain"/>
    <property type="match status" value="1"/>
</dbReference>
<feature type="transmembrane region" description="Helical" evidence="1">
    <location>
        <begin position="339"/>
        <end position="357"/>
    </location>
</feature>
<proteinExistence type="predicted"/>
<dbReference type="InterPro" id="IPR027463">
    <property type="entry name" value="AcrB_DN_DC_subdom"/>
</dbReference>
<dbReference type="InterPro" id="IPR001036">
    <property type="entry name" value="Acrflvin-R"/>
</dbReference>
<feature type="transmembrane region" description="Helical" evidence="1">
    <location>
        <begin position="391"/>
        <end position="412"/>
    </location>
</feature>
<evidence type="ECO:0000313" key="2">
    <source>
        <dbReference type="EMBL" id="RNF70970.1"/>
    </source>
</evidence>
<gene>
    <name evidence="2" type="ORF">EC580_01760</name>
</gene>
<dbReference type="Gene3D" id="3.30.70.1320">
    <property type="entry name" value="Multidrug efflux transporter AcrB pore domain like"/>
    <property type="match status" value="1"/>
</dbReference>
<dbReference type="EMBL" id="RIZI01000100">
    <property type="protein sequence ID" value="RNF70970.1"/>
    <property type="molecule type" value="Genomic_DNA"/>
</dbReference>
<feature type="transmembrane region" description="Helical" evidence="1">
    <location>
        <begin position="990"/>
        <end position="1016"/>
    </location>
</feature>
<dbReference type="SUPFAM" id="SSF82714">
    <property type="entry name" value="Multidrug efflux transporter AcrB TolC docking domain, DN and DC subdomains"/>
    <property type="match status" value="2"/>
</dbReference>
<dbReference type="GO" id="GO:0042910">
    <property type="term" value="F:xenobiotic transmembrane transporter activity"/>
    <property type="evidence" value="ECO:0007669"/>
    <property type="project" value="TreeGrafter"/>
</dbReference>
<dbReference type="Gene3D" id="1.20.1640.10">
    <property type="entry name" value="Multidrug efflux transporter AcrB transmembrane domain"/>
    <property type="match status" value="2"/>
</dbReference>
<feature type="transmembrane region" description="Helical" evidence="1">
    <location>
        <begin position="886"/>
        <end position="910"/>
    </location>
</feature>
<dbReference type="Pfam" id="PF00873">
    <property type="entry name" value="ACR_tran"/>
    <property type="match status" value="1"/>
</dbReference>
<feature type="transmembrane region" description="Helical" evidence="1">
    <location>
        <begin position="364"/>
        <end position="385"/>
    </location>
</feature>
<accession>A0A3M8RVG4</accession>
<reference evidence="2" key="1">
    <citation type="submission" date="2018-10" db="EMBL/GenBank/DDBJ databases">
        <title>Acidithiobacillus sulfuriphilus sp. nov.: an extremely acidophilic sulfur-oxidizing chemolithotroph isolated from a neutral pH environment.</title>
        <authorList>
            <person name="Falagan C."/>
            <person name="Moya-Beltran A."/>
            <person name="Quatrini R."/>
            <person name="Johnson D.B."/>
        </authorList>
    </citation>
    <scope>NUCLEOTIDE SEQUENCE [LARGE SCALE GENOMIC DNA]</scope>
    <source>
        <strain evidence="2">CJ-2</strain>
    </source>
</reference>
<feature type="transmembrane region" description="Helical" evidence="1">
    <location>
        <begin position="440"/>
        <end position="462"/>
    </location>
</feature>
<protein>
    <submittedName>
        <fullName evidence="2">Multidrug efflux protein</fullName>
    </submittedName>
</protein>
<dbReference type="RefSeq" id="WP_123101642.1">
    <property type="nucleotide sequence ID" value="NZ_CP127527.1"/>
</dbReference>
<dbReference type="AlphaFoldDB" id="A0A3M8RVG4"/>
<dbReference type="SUPFAM" id="SSF82866">
    <property type="entry name" value="Multidrug efflux transporter AcrB transmembrane domain"/>
    <property type="match status" value="2"/>
</dbReference>
<name>A0A3M8RVG4_9PROT</name>
<keyword evidence="1" id="KW-0812">Transmembrane</keyword>
<dbReference type="Gene3D" id="3.30.70.1430">
    <property type="entry name" value="Multidrug efflux transporter AcrB pore domain"/>
    <property type="match status" value="2"/>
</dbReference>
<dbReference type="OrthoDB" id="9807612at2"/>
<evidence type="ECO:0000256" key="1">
    <source>
        <dbReference type="SAM" id="Phobius"/>
    </source>
</evidence>
<feature type="transmembrane region" description="Helical" evidence="1">
    <location>
        <begin position="916"/>
        <end position="936"/>
    </location>
</feature>